<protein>
    <submittedName>
        <fullName evidence="2">Uncharacterized protein</fullName>
    </submittedName>
</protein>
<dbReference type="AlphaFoldDB" id="A0A6M4IRW5"/>
<dbReference type="EMBL" id="CP053085">
    <property type="protein sequence ID" value="QJR37513.1"/>
    <property type="molecule type" value="Genomic_DNA"/>
</dbReference>
<sequence>MRYSFLATAAALVSVGAITMTACRDDAPTAVRAADAPSVALARASSRMGSSAAPVVLPPRDFASEVLSRGRFEDELNVQFRIKDGRATEVAHVTDPSDMVLARVTIKPNSSIPWHTHPGPAMVTVTSGTLVFVDGETCEARTYSAADPSQPKPSFVDRGQGHVHAAYNPGDAPTVLTVTYLGVTGPSALILATNPGC</sequence>
<dbReference type="RefSeq" id="WP_171226948.1">
    <property type="nucleotide sequence ID" value="NZ_CP053085.1"/>
</dbReference>
<keyword evidence="3" id="KW-1185">Reference proteome</keyword>
<organism evidence="2 3">
    <name type="scientific">Gemmatimonas groenlandica</name>
    <dbReference type="NCBI Taxonomy" id="2732249"/>
    <lineage>
        <taxon>Bacteria</taxon>
        <taxon>Pseudomonadati</taxon>
        <taxon>Gemmatimonadota</taxon>
        <taxon>Gemmatimonadia</taxon>
        <taxon>Gemmatimonadales</taxon>
        <taxon>Gemmatimonadaceae</taxon>
        <taxon>Gemmatimonas</taxon>
    </lineage>
</organism>
<evidence type="ECO:0000313" key="3">
    <source>
        <dbReference type="Proteomes" id="UP000500938"/>
    </source>
</evidence>
<dbReference type="PROSITE" id="PS51257">
    <property type="entry name" value="PROKAR_LIPOPROTEIN"/>
    <property type="match status" value="1"/>
</dbReference>
<dbReference type="InterPro" id="IPR011051">
    <property type="entry name" value="RmlC_Cupin_sf"/>
</dbReference>
<dbReference type="SUPFAM" id="SSF51182">
    <property type="entry name" value="RmlC-like cupins"/>
    <property type="match status" value="1"/>
</dbReference>
<dbReference type="InterPro" id="IPR014710">
    <property type="entry name" value="RmlC-like_jellyroll"/>
</dbReference>
<feature type="chain" id="PRO_5026933750" evidence="1">
    <location>
        <begin position="23"/>
        <end position="197"/>
    </location>
</feature>
<dbReference type="Proteomes" id="UP000500938">
    <property type="component" value="Chromosome"/>
</dbReference>
<keyword evidence="1" id="KW-0732">Signal</keyword>
<evidence type="ECO:0000256" key="1">
    <source>
        <dbReference type="SAM" id="SignalP"/>
    </source>
</evidence>
<proteinExistence type="predicted"/>
<evidence type="ECO:0000313" key="2">
    <source>
        <dbReference type="EMBL" id="QJR37513.1"/>
    </source>
</evidence>
<reference evidence="2 3" key="1">
    <citation type="submission" date="2020-05" db="EMBL/GenBank/DDBJ databases">
        <title>Complete genome sequence of Gemmatimonas greenlandica TET16.</title>
        <authorList>
            <person name="Zeng Y."/>
        </authorList>
    </citation>
    <scope>NUCLEOTIDE SEQUENCE [LARGE SCALE GENOMIC DNA]</scope>
    <source>
        <strain evidence="2 3">TET16</strain>
    </source>
</reference>
<name>A0A6M4IRW5_9BACT</name>
<accession>A0A6M4IRW5</accession>
<feature type="signal peptide" evidence="1">
    <location>
        <begin position="1"/>
        <end position="22"/>
    </location>
</feature>
<dbReference type="KEGG" id="ggr:HKW67_19340"/>
<dbReference type="Gene3D" id="2.60.120.10">
    <property type="entry name" value="Jelly Rolls"/>
    <property type="match status" value="1"/>
</dbReference>
<gene>
    <name evidence="2" type="ORF">HKW67_19340</name>
</gene>